<name>A0A8C3WUX5_9CETA</name>
<evidence type="ECO:0000313" key="2">
    <source>
        <dbReference type="Proteomes" id="UP000694540"/>
    </source>
</evidence>
<dbReference type="Ensembl" id="ENSCWAT00000021861.1">
    <property type="protein sequence ID" value="ENSCWAP00000020146.1"/>
    <property type="gene ID" value="ENSCWAG00000015426.1"/>
</dbReference>
<dbReference type="GeneTree" id="ENSGT00990000213309"/>
<sequence>MEKTELIQKVIQVSAISNIKQKAYTSDQKSQLCKVFYLKMKGDYFWCLAENARGSDQKQMIDNFQGASREAFDAAYTPSLSGALKFLCFSVRSL</sequence>
<dbReference type="SUPFAM" id="SSF48445">
    <property type="entry name" value="14-3-3 protein"/>
    <property type="match status" value="1"/>
</dbReference>
<proteinExistence type="predicted"/>
<dbReference type="InterPro" id="IPR036815">
    <property type="entry name" value="14-3-3_dom_sf"/>
</dbReference>
<reference evidence="1" key="2">
    <citation type="submission" date="2025-09" db="UniProtKB">
        <authorList>
            <consortium name="Ensembl"/>
        </authorList>
    </citation>
    <scope>IDENTIFICATION</scope>
</reference>
<accession>A0A8C3WUX5</accession>
<organism evidence="1 2">
    <name type="scientific">Catagonus wagneri</name>
    <name type="common">Chacoan peccary</name>
    <dbReference type="NCBI Taxonomy" id="51154"/>
    <lineage>
        <taxon>Eukaryota</taxon>
        <taxon>Metazoa</taxon>
        <taxon>Chordata</taxon>
        <taxon>Craniata</taxon>
        <taxon>Vertebrata</taxon>
        <taxon>Euteleostomi</taxon>
        <taxon>Mammalia</taxon>
        <taxon>Eutheria</taxon>
        <taxon>Laurasiatheria</taxon>
        <taxon>Artiodactyla</taxon>
        <taxon>Suina</taxon>
        <taxon>Tayassuidae</taxon>
        <taxon>Catagonus</taxon>
    </lineage>
</organism>
<dbReference type="AlphaFoldDB" id="A0A8C3WUX5"/>
<evidence type="ECO:0000313" key="1">
    <source>
        <dbReference type="Ensembl" id="ENSCWAP00000020146.1"/>
    </source>
</evidence>
<dbReference type="Proteomes" id="UP000694540">
    <property type="component" value="Unplaced"/>
</dbReference>
<protein>
    <submittedName>
        <fullName evidence="1">Uncharacterized protein</fullName>
    </submittedName>
</protein>
<reference evidence="1" key="1">
    <citation type="submission" date="2025-08" db="UniProtKB">
        <authorList>
            <consortium name="Ensembl"/>
        </authorList>
    </citation>
    <scope>IDENTIFICATION</scope>
</reference>
<dbReference type="Gene3D" id="1.20.190.20">
    <property type="entry name" value="14-3-3 domain"/>
    <property type="match status" value="1"/>
</dbReference>
<keyword evidence="2" id="KW-1185">Reference proteome</keyword>